<feature type="domain" description="Phosphoribosyltransferase" evidence="2">
    <location>
        <begin position="96"/>
        <end position="175"/>
    </location>
</feature>
<dbReference type="InterPro" id="IPR000836">
    <property type="entry name" value="PRTase_dom"/>
</dbReference>
<keyword evidence="3" id="KW-0328">Glycosyltransferase</keyword>
<reference evidence="3 4" key="1">
    <citation type="submission" date="2015-06" db="EMBL/GenBank/DDBJ databases">
        <title>Comparative genome analysis of nirS-carrying Bradyrhizobium sp. strains.</title>
        <authorList>
            <person name="Ishii S."/>
            <person name="Jang J."/>
            <person name="Nishizawa T."/>
            <person name="Senoo K."/>
        </authorList>
    </citation>
    <scope>NUCLEOTIDE SEQUENCE [LARGE SCALE GENOMIC DNA]</scope>
    <source>
        <strain evidence="3 4">TSA1</strain>
    </source>
</reference>
<evidence type="ECO:0000259" key="2">
    <source>
        <dbReference type="Pfam" id="PF00156"/>
    </source>
</evidence>
<keyword evidence="4" id="KW-1185">Reference proteome</keyword>
<keyword evidence="3" id="KW-0808">Transferase</keyword>
<proteinExistence type="inferred from homology"/>
<dbReference type="SUPFAM" id="SSF53271">
    <property type="entry name" value="PRTase-like"/>
    <property type="match status" value="1"/>
</dbReference>
<dbReference type="CDD" id="cd06223">
    <property type="entry name" value="PRTases_typeI"/>
    <property type="match status" value="1"/>
</dbReference>
<accession>A0A2M6UHJ2</accession>
<evidence type="ECO:0000313" key="4">
    <source>
        <dbReference type="Proteomes" id="UP000228930"/>
    </source>
</evidence>
<dbReference type="PANTHER" id="PTHR47505">
    <property type="entry name" value="DNA UTILIZATION PROTEIN YHGH"/>
    <property type="match status" value="1"/>
</dbReference>
<dbReference type="InterPro" id="IPR051910">
    <property type="entry name" value="ComF/GntX_DNA_util-trans"/>
</dbReference>
<gene>
    <name evidence="3" type="ORF">TSA1_27080</name>
</gene>
<protein>
    <submittedName>
        <fullName evidence="3">Amidophosphoribosyltransferase</fullName>
    </submittedName>
</protein>
<dbReference type="InterPro" id="IPR029057">
    <property type="entry name" value="PRTase-like"/>
</dbReference>
<name>A0A2M6UHJ2_9BRAD</name>
<organism evidence="3 4">
    <name type="scientific">Bradyrhizobium nitroreducens</name>
    <dbReference type="NCBI Taxonomy" id="709803"/>
    <lineage>
        <taxon>Bacteria</taxon>
        <taxon>Pseudomonadati</taxon>
        <taxon>Pseudomonadota</taxon>
        <taxon>Alphaproteobacteria</taxon>
        <taxon>Hyphomicrobiales</taxon>
        <taxon>Nitrobacteraceae</taxon>
        <taxon>Bradyrhizobium</taxon>
    </lineage>
</organism>
<dbReference type="Pfam" id="PF00156">
    <property type="entry name" value="Pribosyltran"/>
    <property type="match status" value="1"/>
</dbReference>
<dbReference type="EMBL" id="LFJC01000003">
    <property type="protein sequence ID" value="PIT04029.1"/>
    <property type="molecule type" value="Genomic_DNA"/>
</dbReference>
<evidence type="ECO:0000256" key="1">
    <source>
        <dbReference type="ARBA" id="ARBA00008007"/>
    </source>
</evidence>
<comment type="caution">
    <text evidence="3">The sequence shown here is derived from an EMBL/GenBank/DDBJ whole genome shotgun (WGS) entry which is preliminary data.</text>
</comment>
<dbReference type="RefSeq" id="WP_100179157.1">
    <property type="nucleotide sequence ID" value="NZ_LFJC01000003.1"/>
</dbReference>
<dbReference type="PANTHER" id="PTHR47505:SF1">
    <property type="entry name" value="DNA UTILIZATION PROTEIN YHGH"/>
    <property type="match status" value="1"/>
</dbReference>
<sequence>MAINLDGNWKSGKAYDLHTVSSTHLGTDESGHDRFDNTRSEMGELVYQLKYKGDKSKVQQIVTLLDDIKGIEGFDFIIPIPPTKKNRPVQPVELIAEALGARRKVAVAVGALTNSGNEELKGITDPIARKELLDEALKLDASQGRFRGRKVLLVDDLYRSGSTLRVATDLLYKEGEAAQVSVLTMTKTRSNR</sequence>
<dbReference type="Proteomes" id="UP000228930">
    <property type="component" value="Unassembled WGS sequence"/>
</dbReference>
<comment type="similarity">
    <text evidence="1">Belongs to the ComF/GntX family.</text>
</comment>
<dbReference type="Gene3D" id="3.40.50.2020">
    <property type="match status" value="1"/>
</dbReference>
<dbReference type="GO" id="GO:0016757">
    <property type="term" value="F:glycosyltransferase activity"/>
    <property type="evidence" value="ECO:0007669"/>
    <property type="project" value="UniProtKB-KW"/>
</dbReference>
<evidence type="ECO:0000313" key="3">
    <source>
        <dbReference type="EMBL" id="PIT04029.1"/>
    </source>
</evidence>
<dbReference type="AlphaFoldDB" id="A0A2M6UHJ2"/>